<dbReference type="InterPro" id="IPR045340">
    <property type="entry name" value="DUF6533"/>
</dbReference>
<feature type="transmembrane region" description="Helical" evidence="1">
    <location>
        <begin position="86"/>
        <end position="108"/>
    </location>
</feature>
<dbReference type="Proteomes" id="UP001218218">
    <property type="component" value="Unassembled WGS sequence"/>
</dbReference>
<accession>A0AAD7A9Q5</accession>
<evidence type="ECO:0000313" key="4">
    <source>
        <dbReference type="Proteomes" id="UP001218218"/>
    </source>
</evidence>
<dbReference type="Pfam" id="PF20151">
    <property type="entry name" value="DUF6533"/>
    <property type="match status" value="1"/>
</dbReference>
<reference evidence="3" key="1">
    <citation type="submission" date="2023-03" db="EMBL/GenBank/DDBJ databases">
        <title>Massive genome expansion in bonnet fungi (Mycena s.s.) driven by repeated elements and novel gene families across ecological guilds.</title>
        <authorList>
            <consortium name="Lawrence Berkeley National Laboratory"/>
            <person name="Harder C.B."/>
            <person name="Miyauchi S."/>
            <person name="Viragh M."/>
            <person name="Kuo A."/>
            <person name="Thoen E."/>
            <person name="Andreopoulos B."/>
            <person name="Lu D."/>
            <person name="Skrede I."/>
            <person name="Drula E."/>
            <person name="Henrissat B."/>
            <person name="Morin E."/>
            <person name="Kohler A."/>
            <person name="Barry K."/>
            <person name="LaButti K."/>
            <person name="Morin E."/>
            <person name="Salamov A."/>
            <person name="Lipzen A."/>
            <person name="Mereny Z."/>
            <person name="Hegedus B."/>
            <person name="Baldrian P."/>
            <person name="Stursova M."/>
            <person name="Weitz H."/>
            <person name="Taylor A."/>
            <person name="Grigoriev I.V."/>
            <person name="Nagy L.G."/>
            <person name="Martin F."/>
            <person name="Kauserud H."/>
        </authorList>
    </citation>
    <scope>NUCLEOTIDE SEQUENCE</scope>
    <source>
        <strain evidence="3">CBHHK002</strain>
    </source>
</reference>
<feature type="transmembrane region" description="Helical" evidence="1">
    <location>
        <begin position="160"/>
        <end position="185"/>
    </location>
</feature>
<name>A0AAD7A9Q5_9AGAR</name>
<keyword evidence="1" id="KW-1133">Transmembrane helix</keyword>
<keyword evidence="1" id="KW-0472">Membrane</keyword>
<dbReference type="AlphaFoldDB" id="A0AAD7A9Q5"/>
<evidence type="ECO:0000313" key="3">
    <source>
        <dbReference type="EMBL" id="KAJ7352683.1"/>
    </source>
</evidence>
<protein>
    <recommendedName>
        <fullName evidence="2">DUF6533 domain-containing protein</fullName>
    </recommendedName>
</protein>
<keyword evidence="4" id="KW-1185">Reference proteome</keyword>
<gene>
    <name evidence="3" type="ORF">DFH08DRAFT_859621</name>
</gene>
<sequence>MDSFAAAGAENDLRLNSYVDVACLALLTYDTFLNVDMEYRHIWKSKGSLIKCLYLWSRYATFLDVTLEALRRVDADVNLDPAKCTAISTFISVYSTFGIGITEIILMVRTYALYGRSKKLLGFFLIMWLSIVGFCTWAAIKWSQSVIVDLSPEISCDLYSSSNVLLACFIALLAAETVIVGLTVWKAIQISRTLSAVSRLVSSKEISVCQPGVSAALKSQHLVTSFYRDGVLFYVVMLLILILVVVLRGVAPAALKPIGEAPLRVMHSILACHLVIHVRAVASEQEDEANAVAKQPPIIFARIRMDRDPI</sequence>
<proteinExistence type="predicted"/>
<feature type="transmembrane region" description="Helical" evidence="1">
    <location>
        <begin position="231"/>
        <end position="251"/>
    </location>
</feature>
<feature type="non-terminal residue" evidence="3">
    <location>
        <position position="1"/>
    </location>
</feature>
<evidence type="ECO:0000259" key="2">
    <source>
        <dbReference type="Pfam" id="PF20151"/>
    </source>
</evidence>
<keyword evidence="1" id="KW-0812">Transmembrane</keyword>
<feature type="domain" description="DUF6533" evidence="2">
    <location>
        <begin position="18"/>
        <end position="63"/>
    </location>
</feature>
<dbReference type="EMBL" id="JARIHO010000012">
    <property type="protein sequence ID" value="KAJ7352683.1"/>
    <property type="molecule type" value="Genomic_DNA"/>
</dbReference>
<feature type="transmembrane region" description="Helical" evidence="1">
    <location>
        <begin position="120"/>
        <end position="140"/>
    </location>
</feature>
<comment type="caution">
    <text evidence="3">The sequence shown here is derived from an EMBL/GenBank/DDBJ whole genome shotgun (WGS) entry which is preliminary data.</text>
</comment>
<organism evidence="3 4">
    <name type="scientific">Mycena albidolilacea</name>
    <dbReference type="NCBI Taxonomy" id="1033008"/>
    <lineage>
        <taxon>Eukaryota</taxon>
        <taxon>Fungi</taxon>
        <taxon>Dikarya</taxon>
        <taxon>Basidiomycota</taxon>
        <taxon>Agaricomycotina</taxon>
        <taxon>Agaricomycetes</taxon>
        <taxon>Agaricomycetidae</taxon>
        <taxon>Agaricales</taxon>
        <taxon>Marasmiineae</taxon>
        <taxon>Mycenaceae</taxon>
        <taxon>Mycena</taxon>
    </lineage>
</organism>
<evidence type="ECO:0000256" key="1">
    <source>
        <dbReference type="SAM" id="Phobius"/>
    </source>
</evidence>